<keyword evidence="2" id="KW-0238">DNA-binding</keyword>
<keyword evidence="1" id="KW-0805">Transcription regulation</keyword>
<dbReference type="InterPro" id="IPR036390">
    <property type="entry name" value="WH_DNA-bd_sf"/>
</dbReference>
<name>A0A974WIG9_9BACT</name>
<dbReference type="Gene3D" id="1.10.10.10">
    <property type="entry name" value="Winged helix-like DNA-binding domain superfamily/Winged helix DNA-binding domain"/>
    <property type="match status" value="1"/>
</dbReference>
<reference evidence="5" key="1">
    <citation type="submission" date="2021-02" db="EMBL/GenBank/DDBJ databases">
        <title>Fulvivirga sp. S481 isolated from sea water.</title>
        <authorList>
            <person name="Bae S.S."/>
            <person name="Baek K."/>
        </authorList>
    </citation>
    <scope>NUCLEOTIDE SEQUENCE</scope>
    <source>
        <strain evidence="5">S481</strain>
    </source>
</reference>
<dbReference type="PROSITE" id="PS51118">
    <property type="entry name" value="HTH_HXLR"/>
    <property type="match status" value="1"/>
</dbReference>
<evidence type="ECO:0000313" key="6">
    <source>
        <dbReference type="Proteomes" id="UP000662783"/>
    </source>
</evidence>
<gene>
    <name evidence="5" type="ORF">JR347_10025</name>
</gene>
<dbReference type="Pfam" id="PF01638">
    <property type="entry name" value="HxlR"/>
    <property type="match status" value="1"/>
</dbReference>
<evidence type="ECO:0000259" key="4">
    <source>
        <dbReference type="PROSITE" id="PS51118"/>
    </source>
</evidence>
<protein>
    <submittedName>
        <fullName evidence="5">Helix-turn-helix transcriptional regulator</fullName>
    </submittedName>
</protein>
<dbReference type="Proteomes" id="UP000662783">
    <property type="component" value="Chromosome"/>
</dbReference>
<keyword evidence="3" id="KW-0804">Transcription</keyword>
<organism evidence="5 6">
    <name type="scientific">Fulvivirga lutea</name>
    <dbReference type="NCBI Taxonomy" id="2810512"/>
    <lineage>
        <taxon>Bacteria</taxon>
        <taxon>Pseudomonadati</taxon>
        <taxon>Bacteroidota</taxon>
        <taxon>Cytophagia</taxon>
        <taxon>Cytophagales</taxon>
        <taxon>Fulvivirgaceae</taxon>
        <taxon>Fulvivirga</taxon>
    </lineage>
</organism>
<evidence type="ECO:0000256" key="3">
    <source>
        <dbReference type="ARBA" id="ARBA00023163"/>
    </source>
</evidence>
<evidence type="ECO:0000256" key="2">
    <source>
        <dbReference type="ARBA" id="ARBA00023125"/>
    </source>
</evidence>
<evidence type="ECO:0000256" key="1">
    <source>
        <dbReference type="ARBA" id="ARBA00023015"/>
    </source>
</evidence>
<dbReference type="EMBL" id="CP070608">
    <property type="protein sequence ID" value="QSE95958.1"/>
    <property type="molecule type" value="Genomic_DNA"/>
</dbReference>
<keyword evidence="6" id="KW-1185">Reference proteome</keyword>
<sequence length="140" mass="16416">MDFRSACPINFGLEHFGDKWSLLILRDLMFKGKRHYNEFLSGPEKVSTSVLRDKLRLLEEGGIISKGEDEVKKSRIKYSLTEKGVQLLPLMVELILWSAQYDPDTVARPHYVEWAKRDRQDLIDQESNRLREEHLQINSN</sequence>
<dbReference type="GO" id="GO:0003677">
    <property type="term" value="F:DNA binding"/>
    <property type="evidence" value="ECO:0007669"/>
    <property type="project" value="UniProtKB-KW"/>
</dbReference>
<dbReference type="InterPro" id="IPR036388">
    <property type="entry name" value="WH-like_DNA-bd_sf"/>
</dbReference>
<dbReference type="RefSeq" id="WP_205720471.1">
    <property type="nucleotide sequence ID" value="NZ_CP070608.1"/>
</dbReference>
<proteinExistence type="predicted"/>
<dbReference type="InterPro" id="IPR002577">
    <property type="entry name" value="HTH_HxlR"/>
</dbReference>
<dbReference type="PANTHER" id="PTHR33204">
    <property type="entry name" value="TRANSCRIPTIONAL REGULATOR, MARR FAMILY"/>
    <property type="match status" value="1"/>
</dbReference>
<dbReference type="KEGG" id="fuv:JR347_10025"/>
<dbReference type="AlphaFoldDB" id="A0A974WIG9"/>
<dbReference type="SUPFAM" id="SSF46785">
    <property type="entry name" value="Winged helix' DNA-binding domain"/>
    <property type="match status" value="1"/>
</dbReference>
<dbReference type="PANTHER" id="PTHR33204:SF37">
    <property type="entry name" value="HTH-TYPE TRANSCRIPTIONAL REGULATOR YODB"/>
    <property type="match status" value="1"/>
</dbReference>
<accession>A0A974WIG9</accession>
<evidence type="ECO:0000313" key="5">
    <source>
        <dbReference type="EMBL" id="QSE95958.1"/>
    </source>
</evidence>
<feature type="domain" description="HTH hxlR-type" evidence="4">
    <location>
        <begin position="7"/>
        <end position="106"/>
    </location>
</feature>